<proteinExistence type="predicted"/>
<keyword evidence="1" id="KW-0378">Hydrolase</keyword>
<dbReference type="GO" id="GO:0016787">
    <property type="term" value="F:hydrolase activity"/>
    <property type="evidence" value="ECO:0007669"/>
    <property type="project" value="UniProtKB-KW"/>
</dbReference>
<sequence>MEKHEFYVNIATGEISRNKVGNNSSFVIHATEDEVYALREQFDQMHGAGVRSFFRAHVPIVSYSNDKANDEYDASLVEAYRLLYELGDETTKKHIAEMNFPIYEEEKE</sequence>
<dbReference type="RefSeq" id="WP_348026276.1">
    <property type="nucleotide sequence ID" value="NZ_CP129113.1"/>
</dbReference>
<reference evidence="1" key="1">
    <citation type="submission" date="2023-06" db="EMBL/GenBank/DDBJ databases">
        <title>A Treasure from Seagulls: Isolation and Description of Aciduricobacillus qingdaonensis gen. nov., sp. nov., a Rare Obligately Uric Acid-utilizing Member in the Family Bacillaceae.</title>
        <authorList>
            <person name="Liu W."/>
            <person name="Wang B."/>
        </authorList>
    </citation>
    <scope>NUCLEOTIDE SEQUENCE</scope>
    <source>
        <strain evidence="1">44XB</strain>
    </source>
</reference>
<evidence type="ECO:0000313" key="1">
    <source>
        <dbReference type="EMBL" id="WLV23848.1"/>
    </source>
</evidence>
<dbReference type="Proteomes" id="UP001180087">
    <property type="component" value="Chromosome"/>
</dbReference>
<keyword evidence="2" id="KW-1185">Reference proteome</keyword>
<evidence type="ECO:0000313" key="2">
    <source>
        <dbReference type="Proteomes" id="UP001180087"/>
    </source>
</evidence>
<organism evidence="1 2">
    <name type="scientific">Aciduricibacillus chroicocephali</name>
    <dbReference type="NCBI Taxonomy" id="3054939"/>
    <lineage>
        <taxon>Bacteria</taxon>
        <taxon>Bacillati</taxon>
        <taxon>Bacillota</taxon>
        <taxon>Bacilli</taxon>
        <taxon>Bacillales</taxon>
        <taxon>Bacillaceae</taxon>
        <taxon>Aciduricibacillus</taxon>
    </lineage>
</organism>
<gene>
    <name evidence="1" type="ORF">QR721_09375</name>
</gene>
<accession>A0ABY9KSP7</accession>
<dbReference type="EMBL" id="CP129113">
    <property type="protein sequence ID" value="WLV23848.1"/>
    <property type="molecule type" value="Genomic_DNA"/>
</dbReference>
<protein>
    <submittedName>
        <fullName evidence="1">Hydrolase</fullName>
    </submittedName>
</protein>
<name>A0ABY9KSP7_9BACI</name>